<evidence type="ECO:0000313" key="4">
    <source>
        <dbReference type="Proteomes" id="UP001141552"/>
    </source>
</evidence>
<evidence type="ECO:0000313" key="3">
    <source>
        <dbReference type="EMBL" id="KAJ4841318.1"/>
    </source>
</evidence>
<keyword evidence="1" id="KW-0963">Cytoplasm</keyword>
<dbReference type="EMBL" id="JAKUCV010002820">
    <property type="protein sequence ID" value="KAJ4841318.1"/>
    <property type="molecule type" value="Genomic_DNA"/>
</dbReference>
<dbReference type="GO" id="GO:0003872">
    <property type="term" value="F:6-phosphofructokinase activity"/>
    <property type="evidence" value="ECO:0007669"/>
    <property type="project" value="InterPro"/>
</dbReference>
<feature type="non-terminal residue" evidence="3">
    <location>
        <position position="1"/>
    </location>
</feature>
<dbReference type="InterPro" id="IPR035966">
    <property type="entry name" value="PKF_sf"/>
</dbReference>
<keyword evidence="4" id="KW-1185">Reference proteome</keyword>
<name>A0A9Q0JGX7_9ROSI</name>
<accession>A0A9Q0JGX7</accession>
<dbReference type="SUPFAM" id="SSF53784">
    <property type="entry name" value="Phosphofructokinase"/>
    <property type="match status" value="1"/>
</dbReference>
<proteinExistence type="predicted"/>
<protein>
    <submittedName>
        <fullName evidence="3">Uncharacterized protein</fullName>
    </submittedName>
</protein>
<keyword evidence="2" id="KW-0324">Glycolysis</keyword>
<evidence type="ECO:0000256" key="1">
    <source>
        <dbReference type="ARBA" id="ARBA00022490"/>
    </source>
</evidence>
<comment type="caution">
    <text evidence="3">The sequence shown here is derived from an EMBL/GenBank/DDBJ whole genome shotgun (WGS) entry which is preliminary data.</text>
</comment>
<reference evidence="3" key="1">
    <citation type="submission" date="2022-02" db="EMBL/GenBank/DDBJ databases">
        <authorList>
            <person name="Henning P.M."/>
            <person name="McCubbin A.G."/>
            <person name="Shore J.S."/>
        </authorList>
    </citation>
    <scope>NUCLEOTIDE SEQUENCE</scope>
    <source>
        <strain evidence="3">F60SS</strain>
        <tissue evidence="3">Leaves</tissue>
    </source>
</reference>
<organism evidence="3 4">
    <name type="scientific">Turnera subulata</name>
    <dbReference type="NCBI Taxonomy" id="218843"/>
    <lineage>
        <taxon>Eukaryota</taxon>
        <taxon>Viridiplantae</taxon>
        <taxon>Streptophyta</taxon>
        <taxon>Embryophyta</taxon>
        <taxon>Tracheophyta</taxon>
        <taxon>Spermatophyta</taxon>
        <taxon>Magnoliopsida</taxon>
        <taxon>eudicotyledons</taxon>
        <taxon>Gunneridae</taxon>
        <taxon>Pentapetalae</taxon>
        <taxon>rosids</taxon>
        <taxon>fabids</taxon>
        <taxon>Malpighiales</taxon>
        <taxon>Passifloraceae</taxon>
        <taxon>Turnera</taxon>
    </lineage>
</organism>
<dbReference type="GO" id="GO:0005829">
    <property type="term" value="C:cytosol"/>
    <property type="evidence" value="ECO:0007669"/>
    <property type="project" value="TreeGrafter"/>
</dbReference>
<gene>
    <name evidence="3" type="ORF">Tsubulata_025704</name>
</gene>
<dbReference type="GO" id="GO:0015979">
    <property type="term" value="P:photosynthesis"/>
    <property type="evidence" value="ECO:0007669"/>
    <property type="project" value="TreeGrafter"/>
</dbReference>
<dbReference type="PANTHER" id="PTHR43650">
    <property type="entry name" value="PYROPHOSPHATE--FRUCTOSE 6-PHOSPHATE 1-PHOSPHOTRANSFERASE"/>
    <property type="match status" value="1"/>
</dbReference>
<dbReference type="GO" id="GO:0047334">
    <property type="term" value="F:diphosphate-fructose-6-phosphate 1-phosphotransferase activity"/>
    <property type="evidence" value="ECO:0007669"/>
    <property type="project" value="TreeGrafter"/>
</dbReference>
<reference evidence="3" key="2">
    <citation type="journal article" date="2023" name="Plants (Basel)">
        <title>Annotation of the Turnera subulata (Passifloraceae) Draft Genome Reveals the S-Locus Evolved after the Divergence of Turneroideae from Passifloroideae in a Stepwise Manner.</title>
        <authorList>
            <person name="Henning P.M."/>
            <person name="Roalson E.H."/>
            <person name="Mir W."/>
            <person name="McCubbin A.G."/>
            <person name="Shore J.S."/>
        </authorList>
    </citation>
    <scope>NUCLEOTIDE SEQUENCE</scope>
    <source>
        <strain evidence="3">F60SS</strain>
    </source>
</reference>
<dbReference type="Proteomes" id="UP001141552">
    <property type="component" value="Unassembled WGS sequence"/>
</dbReference>
<evidence type="ECO:0000256" key="2">
    <source>
        <dbReference type="ARBA" id="ARBA00023152"/>
    </source>
</evidence>
<dbReference type="PANTHER" id="PTHR43650:SF17">
    <property type="entry name" value="PYROPHOSPHATE--FRUCTOSE 6-PHOSPHATE 1-PHOSPHOTRANSFERASE SUBUNIT ALPHA 1"/>
    <property type="match status" value="1"/>
</dbReference>
<dbReference type="Gene3D" id="3.40.50.460">
    <property type="entry name" value="Phosphofructokinase domain"/>
    <property type="match status" value="1"/>
</dbReference>
<sequence>MLEDFGVLMVGIFKQFLIANAKCSTPQSNVALECILQSHPNMVICGEEVAASKLNLFDLTQQICDAVQARAGQEGLIESIPEVYALLKEIHGLLRQGVVPENISSQLSPWPSALFEFLPPFIRIQIETEKLLAHLVEAEMNKRLKEGPYKGKKFNAIWHFFGYQARGSLPSKFLDNISYHIFAAGLNGCMVTVTNLKNPVNKWCCGAAPLTVLPLKLENLLFILLLLISKAKHMSMLLRQSALKFLMDDLYRNPGPLHFDGPGADAKAVALSVEDQDYMGRIKELNEYLEKVRIIVKPGCLQEVLKAPLSVMASITESLRLPRPLLRLPRLLPPDARCP</sequence>
<dbReference type="GO" id="GO:0009749">
    <property type="term" value="P:response to glucose"/>
    <property type="evidence" value="ECO:0007669"/>
    <property type="project" value="TreeGrafter"/>
</dbReference>
<dbReference type="OrthoDB" id="537915at2759"/>
<dbReference type="AlphaFoldDB" id="A0A9Q0JGX7"/>